<dbReference type="AlphaFoldDB" id="A0A8H6A809"/>
<protein>
    <recommendedName>
        <fullName evidence="4">P-loop containing nucleoside triphosphate hydrolase protein</fullName>
    </recommendedName>
</protein>
<keyword evidence="1" id="KW-0472">Membrane</keyword>
<dbReference type="PANTHER" id="PTHR36978">
    <property type="entry name" value="P-LOOP CONTAINING NUCLEOTIDE TRIPHOSPHATE HYDROLASE"/>
    <property type="match status" value="1"/>
</dbReference>
<sequence length="274" mass="32162">MPRLIDLEPNRRTKPMRILCLGLTRTGTNSLVEALRKLGYNPYHGSECFNNPPRDFNLWIEAMQCNFFNDDPTRSPRYGREEFDRLIGSYDACLDIPASMFWEDLYQAYPDAKVILTTRDIDAWWKSMDATLFGFMRMPFFRYWRYLDRRVIGPLYSMYELVWRIFCGNCYEKEVCQRAFLDHYERVREAIPKERILELRVGRDGWEELCRFLDVPVPGEPWPRAYPTAAFQEHVDIAFRGAVGTLLTWGALGVVVFVGVLWIGNHGGSFHDEV</sequence>
<feature type="transmembrane region" description="Helical" evidence="1">
    <location>
        <begin position="246"/>
        <end position="264"/>
    </location>
</feature>
<evidence type="ECO:0000313" key="2">
    <source>
        <dbReference type="EMBL" id="KAF5862407.1"/>
    </source>
</evidence>
<keyword evidence="1" id="KW-0812">Transmembrane</keyword>
<evidence type="ECO:0008006" key="4">
    <source>
        <dbReference type="Google" id="ProtNLM"/>
    </source>
</evidence>
<dbReference type="InterPro" id="IPR040632">
    <property type="entry name" value="Sulfotransfer_4"/>
</dbReference>
<dbReference type="EMBL" id="SPNV01000074">
    <property type="protein sequence ID" value="KAF5862407.1"/>
    <property type="molecule type" value="Genomic_DNA"/>
</dbReference>
<dbReference type="PANTHER" id="PTHR36978:SF4">
    <property type="entry name" value="P-LOOP CONTAINING NUCLEOSIDE TRIPHOSPHATE HYDROLASE PROTEIN"/>
    <property type="match status" value="1"/>
</dbReference>
<accession>A0A8H6A809</accession>
<organism evidence="2 3">
    <name type="scientific">Petromyces alliaceus</name>
    <name type="common">Aspergillus alliaceus</name>
    <dbReference type="NCBI Taxonomy" id="209559"/>
    <lineage>
        <taxon>Eukaryota</taxon>
        <taxon>Fungi</taxon>
        <taxon>Dikarya</taxon>
        <taxon>Ascomycota</taxon>
        <taxon>Pezizomycotina</taxon>
        <taxon>Eurotiomycetes</taxon>
        <taxon>Eurotiomycetidae</taxon>
        <taxon>Eurotiales</taxon>
        <taxon>Aspergillaceae</taxon>
        <taxon>Aspergillus</taxon>
        <taxon>Aspergillus subgen. Circumdati</taxon>
    </lineage>
</organism>
<evidence type="ECO:0000313" key="3">
    <source>
        <dbReference type="Proteomes" id="UP000541154"/>
    </source>
</evidence>
<comment type="caution">
    <text evidence="2">The sequence shown here is derived from an EMBL/GenBank/DDBJ whole genome shotgun (WGS) entry which is preliminary data.</text>
</comment>
<gene>
    <name evidence="2" type="ORF">ETB97_011681</name>
</gene>
<keyword evidence="3" id="KW-1185">Reference proteome</keyword>
<dbReference type="Gene3D" id="3.40.50.300">
    <property type="entry name" value="P-loop containing nucleotide triphosphate hydrolases"/>
    <property type="match status" value="1"/>
</dbReference>
<dbReference type="SUPFAM" id="SSF52540">
    <property type="entry name" value="P-loop containing nucleoside triphosphate hydrolases"/>
    <property type="match status" value="1"/>
</dbReference>
<name>A0A8H6A809_PETAA</name>
<reference evidence="2 3" key="1">
    <citation type="submission" date="2019-04" db="EMBL/GenBank/DDBJ databases">
        <title>Aspergillus burnettii sp. nov., novel species from soil in southeast Queensland.</title>
        <authorList>
            <person name="Gilchrist C.L.M."/>
            <person name="Pitt J.I."/>
            <person name="Lange L."/>
            <person name="Lacey H.J."/>
            <person name="Vuong D."/>
            <person name="Midgley D.J."/>
            <person name="Greenfield P."/>
            <person name="Bradbury M."/>
            <person name="Lacey E."/>
            <person name="Busk P.K."/>
            <person name="Pilgaard B."/>
            <person name="Chooi Y.H."/>
            <person name="Piggott A.M."/>
        </authorList>
    </citation>
    <scope>NUCLEOTIDE SEQUENCE [LARGE SCALE GENOMIC DNA]</scope>
    <source>
        <strain evidence="2 3">FRR 5400</strain>
    </source>
</reference>
<evidence type="ECO:0000256" key="1">
    <source>
        <dbReference type="SAM" id="Phobius"/>
    </source>
</evidence>
<dbReference type="Pfam" id="PF17784">
    <property type="entry name" value="Sulfotransfer_4"/>
    <property type="match status" value="1"/>
</dbReference>
<dbReference type="InterPro" id="IPR027417">
    <property type="entry name" value="P-loop_NTPase"/>
</dbReference>
<keyword evidence="1" id="KW-1133">Transmembrane helix</keyword>
<dbReference type="Proteomes" id="UP000541154">
    <property type="component" value="Unassembled WGS sequence"/>
</dbReference>
<proteinExistence type="predicted"/>